<proteinExistence type="predicted"/>
<dbReference type="AlphaFoldDB" id="A0A934KWQ2"/>
<dbReference type="RefSeq" id="WP_199601984.1">
    <property type="nucleotide sequence ID" value="NZ_JAEHJZ010000041.1"/>
</dbReference>
<dbReference type="Proteomes" id="UP000662373">
    <property type="component" value="Unassembled WGS sequence"/>
</dbReference>
<organism evidence="1 2">
    <name type="scientific">Gelidibacter salicanalis</name>
    <dbReference type="NCBI Taxonomy" id="291193"/>
    <lineage>
        <taxon>Bacteria</taxon>
        <taxon>Pseudomonadati</taxon>
        <taxon>Bacteroidota</taxon>
        <taxon>Flavobacteriia</taxon>
        <taxon>Flavobacteriales</taxon>
        <taxon>Flavobacteriaceae</taxon>
        <taxon>Gelidibacter</taxon>
    </lineage>
</organism>
<name>A0A934KWQ2_9FLAO</name>
<protein>
    <submittedName>
        <fullName evidence="1">Uncharacterized protein</fullName>
    </submittedName>
</protein>
<accession>A0A934KWQ2</accession>
<evidence type="ECO:0000313" key="2">
    <source>
        <dbReference type="Proteomes" id="UP000662373"/>
    </source>
</evidence>
<reference evidence="1 2" key="1">
    <citation type="submission" date="2020-09" db="EMBL/GenBank/DDBJ databases">
        <title>Draft genome of Gelidibacter salicanalis PAMC21136.</title>
        <authorList>
            <person name="Park H."/>
        </authorList>
    </citation>
    <scope>NUCLEOTIDE SEQUENCE [LARGE SCALE GENOMIC DNA]</scope>
    <source>
        <strain evidence="1 2">PAMC21136</strain>
    </source>
</reference>
<keyword evidence="2" id="KW-1185">Reference proteome</keyword>
<evidence type="ECO:0000313" key="1">
    <source>
        <dbReference type="EMBL" id="MBJ7882243.1"/>
    </source>
</evidence>
<dbReference type="EMBL" id="JAEHJZ010000041">
    <property type="protein sequence ID" value="MBJ7882243.1"/>
    <property type="molecule type" value="Genomic_DNA"/>
</dbReference>
<comment type="caution">
    <text evidence="1">The sequence shown here is derived from an EMBL/GenBank/DDBJ whole genome shotgun (WGS) entry which is preliminary data.</text>
</comment>
<sequence>MNEEIRMFARIGHFHNDTLLEIAIDSFLKFEKLIVEKEVLKSKGHIIHDEFIIYNEEDKINEIENLLLKESIKTVIFLSSFLESYFFEFSAVALGQQYTEKHIEKLDLASKIMLIPRLVTGNEIDNSQHFWG</sequence>
<gene>
    <name evidence="1" type="ORF">JEM65_16545</name>
</gene>